<dbReference type="InterPro" id="IPR013783">
    <property type="entry name" value="Ig-like_fold"/>
</dbReference>
<evidence type="ECO:0000256" key="2">
    <source>
        <dbReference type="SAM" id="SignalP"/>
    </source>
</evidence>
<evidence type="ECO:0000313" key="3">
    <source>
        <dbReference type="EMBL" id="MCS5719865.1"/>
    </source>
</evidence>
<evidence type="ECO:0000313" key="4">
    <source>
        <dbReference type="Proteomes" id="UP001165584"/>
    </source>
</evidence>
<reference evidence="3" key="1">
    <citation type="submission" date="2022-08" db="EMBL/GenBank/DDBJ databases">
        <authorList>
            <person name="Deng Y."/>
            <person name="Han X.-F."/>
            <person name="Zhang Y.-Q."/>
        </authorList>
    </citation>
    <scope>NUCLEOTIDE SEQUENCE</scope>
    <source>
        <strain evidence="3">CPCC 205763</strain>
    </source>
</reference>
<keyword evidence="2" id="KW-0732">Signal</keyword>
<dbReference type="PROSITE" id="PS51318">
    <property type="entry name" value="TAT"/>
    <property type="match status" value="1"/>
</dbReference>
<sequence length="1858" mass="192985">MTSHTPPTFARRLLPAALAVAALILTPLAPAAAANASSQSALAPAGSSAALAAVVADPLLEIPGFDVSAFQHPTDQKPAVLWFWDRTQTEAQIDAKLESIHAAGFTETVIFRWFGDIPEAYFSGAWFDRVEHLLQKSRELGMTVWLDNDDKFPSGSAGGFIVNGGTVGDTTYAPRPDLRVKTLASGGSAVRSGGRPIALQDLFGSSVQLENGQVVADSTSAPGITLLRDGAGWTDYAVDATFSIVRATAGFMVRSPDERNGYLVDVRADGKIDVWNQRDGVFSALRVGSTTRPGWSATAPHDISISVVGSQIAITLDGVAEPPLSDATHPAGGLGMRVDGNQAWRLDDLNIASVPSGEVLYANDFSSEDSVSDFDAETSMLENVVAVAARPASGPGATDPDQIVDVTQDYLGDGVWDAPAGDWRIEAYRYTFRAGDRESYADTLDPEAQDLYTKIVFDEYYDRFSDYFGSTLVGFADDEPEVGRHGDDLPPWTPALAERLTDSGLDTATVVSSLFNDYGAAGETLRSQYYRAMSDQWVDAYWKTKYDWAEAHGVSVLSNPLYDEYGPAGRVHESGNLLTMHQWAQVPGTDLIADQVENGMVRNLPYEPASVAHQLGRPLVYDELMGATGWQKSLADVRQGTAMSAVRGINKALFHATFDAPETAPFPPTFSDDNVWWKFLPEVTEWTGRLMEFGRHTTAAPTAVLQMQRAAEAVQLGDQSSVDQPFFAVEHSLEDAQVDFDLLDEGALSGDPAILAPAVVTADGTLTVGRMTYSTVVVPQAPLVSLEAVQTLLAFAQAGGEVVFAGAPPMTELHGRDAELASALAAISAAGGERVVTTEVPGAAGAAAAALGQAGVQLAAPSPNVRVLRFQEGTTAGYLLLNEGKSAVATDVTFPAAGVPVLWDPDTGDVTEFSTYRTDDAGTTARMTLEPGVPVGVTMSAATSEPAAHALSTTGPGVVQAVSGANGQVTASVRSSESGTTDVRATDGRTEYFGSVVTPELPAGIPLDGDWTMQLGNGSAAVDRPLKSWTDLAANYSGTATYTHEFDLTAAQAATAWTLDLGRVANAAEVSVNGTAIGDRIAAPYRLDLGDALVEGTNTLTITVTNTDGNSRGIVADSGLLGPVALTPFAVTTAELGALSDGGVRTTGASATMDASGVFAAVTVEVENTTDEEVTGVAEISGSGWQPGPGAPVTVPPGGTATATATVSASGFIPDGTVELTAAFVVDGSRVDARFVTLDTSFSTPPVEAGDHVDLGDAASESAHHVTASATSGTNTEAGLTRRYGGYRVPDAWYQFDLDVTAGQPFLLQGLETYNGDPQVKGYRVFVDGSLVATRLNVRDLHQEGTAAYRLVVPADAVASDRVTVRFQSLSNPDYSDPSVADVWAVPLAADTTAPVVTASVSAGLPGDGGWQRGPATVLLTAVDDRPGDIDLEYDAGDGWTAYEAGITVAAEGITTIAYRATDAAGNASESGTVPVQIDSIAPAVTAALDHEYAPDVAIAPASLTLTGTDAGSGVAETRYRVDEGAWTTGAQIDLADAGTHTITYAAADVAGNVSADAEYRVTVLAEAPTGPMVSASVSKAGQAGWHLGGAAVTLTATPGSASAAIPSIEYALGDGDWQSYSAPVALAEGSTTVRYRATDDDGRVSPAASITARVDATAPRGWAWFSTEGDAYTTVQDELSGAGLGQYSVDGESWFGGLDALVAGTELSGHPELWFRSTDVAGNSGEIVRAERQEAPSSLDVLPGRTIVAEGYAFTPGSEVRVELHSDPVLLGTGVATARGVVTVHSVVPASVAAGSHSLVFVEEAGGSVTIPADVLANTGSGALLPAGIALVVLLTGGLLVVARRIRRRPDARTSGH</sequence>
<gene>
    <name evidence="3" type="ORF">N1027_17180</name>
</gene>
<keyword evidence="1" id="KW-0472">Membrane</keyword>
<dbReference type="SUPFAM" id="SSF49785">
    <property type="entry name" value="Galactose-binding domain-like"/>
    <property type="match status" value="1"/>
</dbReference>
<dbReference type="Gene3D" id="2.60.120.260">
    <property type="entry name" value="Galactose-binding domain-like"/>
    <property type="match status" value="1"/>
</dbReference>
<dbReference type="PANTHER" id="PTHR36848:SF2">
    <property type="entry name" value="SECRETED PROTEIN"/>
    <property type="match status" value="1"/>
</dbReference>
<dbReference type="InterPro" id="IPR006311">
    <property type="entry name" value="TAT_signal"/>
</dbReference>
<dbReference type="EMBL" id="JANLCM010000002">
    <property type="protein sequence ID" value="MCS5719865.1"/>
    <property type="molecule type" value="Genomic_DNA"/>
</dbReference>
<feature type="signal peptide" evidence="2">
    <location>
        <begin position="1"/>
        <end position="31"/>
    </location>
</feature>
<dbReference type="GO" id="GO:0016787">
    <property type="term" value="F:hydrolase activity"/>
    <property type="evidence" value="ECO:0007669"/>
    <property type="project" value="UniProtKB-KW"/>
</dbReference>
<dbReference type="NCBIfam" id="NF045579">
    <property type="entry name" value="rhamnoside_JR"/>
    <property type="match status" value="1"/>
</dbReference>
<dbReference type="InterPro" id="IPR053161">
    <property type="entry name" value="Ulvan_degrading_GH"/>
</dbReference>
<feature type="transmembrane region" description="Helical" evidence="1">
    <location>
        <begin position="1824"/>
        <end position="1844"/>
    </location>
</feature>
<protein>
    <submittedName>
        <fullName evidence="3">Glycosyl hydrolase</fullName>
    </submittedName>
</protein>
<proteinExistence type="predicted"/>
<dbReference type="Gene3D" id="3.30.1920.20">
    <property type="match status" value="1"/>
</dbReference>
<dbReference type="RefSeq" id="WP_259509442.1">
    <property type="nucleotide sequence ID" value="NZ_JANLCM010000002.1"/>
</dbReference>
<dbReference type="Gene3D" id="2.60.40.10">
    <property type="entry name" value="Immunoglobulins"/>
    <property type="match status" value="1"/>
</dbReference>
<evidence type="ECO:0000256" key="1">
    <source>
        <dbReference type="SAM" id="Phobius"/>
    </source>
</evidence>
<dbReference type="Gene3D" id="2.60.120.560">
    <property type="entry name" value="Exo-inulinase, domain 1"/>
    <property type="match status" value="1"/>
</dbReference>
<dbReference type="InterPro" id="IPR008979">
    <property type="entry name" value="Galactose-bd-like_sf"/>
</dbReference>
<dbReference type="InterPro" id="IPR058094">
    <property type="entry name" value="Ig-like_OmpL47-like"/>
</dbReference>
<dbReference type="NCBIfam" id="NF047446">
    <property type="entry name" value="barrel_OmpL47"/>
    <property type="match status" value="2"/>
</dbReference>
<keyword evidence="4" id="KW-1185">Reference proteome</keyword>
<dbReference type="Proteomes" id="UP001165584">
    <property type="component" value="Unassembled WGS sequence"/>
</dbReference>
<name>A0ABT2GX31_9MICO</name>
<dbReference type="PANTHER" id="PTHR36848">
    <property type="entry name" value="DNA-BINDING PROTEIN (PUTATIVE SECRETED PROTEIN)-RELATED"/>
    <property type="match status" value="1"/>
</dbReference>
<keyword evidence="1" id="KW-0812">Transmembrane</keyword>
<feature type="chain" id="PRO_5046349710" evidence="2">
    <location>
        <begin position="32"/>
        <end position="1858"/>
    </location>
</feature>
<keyword evidence="1" id="KW-1133">Transmembrane helix</keyword>
<comment type="caution">
    <text evidence="3">The sequence shown here is derived from an EMBL/GenBank/DDBJ whole genome shotgun (WGS) entry which is preliminary data.</text>
</comment>
<accession>A0ABT2GX31</accession>
<keyword evidence="3" id="KW-0378">Hydrolase</keyword>
<organism evidence="3 4">
    <name type="scientific">Herbiconiux aconitum</name>
    <dbReference type="NCBI Taxonomy" id="2970913"/>
    <lineage>
        <taxon>Bacteria</taxon>
        <taxon>Bacillati</taxon>
        <taxon>Actinomycetota</taxon>
        <taxon>Actinomycetes</taxon>
        <taxon>Micrococcales</taxon>
        <taxon>Microbacteriaceae</taxon>
        <taxon>Herbiconiux</taxon>
    </lineage>
</organism>